<evidence type="ECO:0000256" key="1">
    <source>
        <dbReference type="ARBA" id="ARBA00004123"/>
    </source>
</evidence>
<evidence type="ECO:0000313" key="15">
    <source>
        <dbReference type="EMBL" id="KAK9817516.1"/>
    </source>
</evidence>
<feature type="compositionally biased region" description="Basic residues" evidence="13">
    <location>
        <begin position="704"/>
        <end position="715"/>
    </location>
</feature>
<keyword evidence="4" id="KW-0813">Transport</keyword>
<dbReference type="EMBL" id="JALJOS010000066">
    <property type="protein sequence ID" value="KAK9817516.1"/>
    <property type="molecule type" value="Genomic_DNA"/>
</dbReference>
<keyword evidence="12" id="KW-0539">Nucleus</keyword>
<dbReference type="PANTHER" id="PTHR46837:SF5">
    <property type="entry name" value="PROTEIN MLN51 HOMOLOG"/>
    <property type="match status" value="1"/>
</dbReference>
<proteinExistence type="inferred from homology"/>
<feature type="compositionally biased region" description="Polar residues" evidence="13">
    <location>
        <begin position="1306"/>
        <end position="1317"/>
    </location>
</feature>
<keyword evidence="9" id="KW-0694">RNA-binding</keyword>
<comment type="similarity">
    <text evidence="3">Belongs to the CASC3 family.</text>
</comment>
<feature type="compositionally biased region" description="Basic and acidic residues" evidence="13">
    <location>
        <begin position="1018"/>
        <end position="1029"/>
    </location>
</feature>
<evidence type="ECO:0000313" key="16">
    <source>
        <dbReference type="Proteomes" id="UP001438707"/>
    </source>
</evidence>
<dbReference type="GO" id="GO:0008380">
    <property type="term" value="P:RNA splicing"/>
    <property type="evidence" value="ECO:0007669"/>
    <property type="project" value="UniProtKB-KW"/>
</dbReference>
<dbReference type="PANTHER" id="PTHR46837">
    <property type="entry name" value="PROTEIN MLN51 HOMOLOG"/>
    <property type="match status" value="1"/>
</dbReference>
<dbReference type="GO" id="GO:0005737">
    <property type="term" value="C:cytoplasm"/>
    <property type="evidence" value="ECO:0007669"/>
    <property type="project" value="UniProtKB-SubCell"/>
</dbReference>
<dbReference type="Gene3D" id="1.10.443.20">
    <property type="entry name" value="Centromere DNA-binding protein complex CBF3 subunit, domain 2"/>
    <property type="match status" value="1"/>
</dbReference>
<comment type="subcellular location">
    <subcellularLocation>
        <location evidence="2">Cytoplasm</location>
    </subcellularLocation>
    <subcellularLocation>
        <location evidence="1">Nucleus</location>
    </subcellularLocation>
</comment>
<feature type="compositionally biased region" description="Low complexity" evidence="13">
    <location>
        <begin position="73"/>
        <end position="93"/>
    </location>
</feature>
<dbReference type="GO" id="GO:0003677">
    <property type="term" value="F:DNA binding"/>
    <property type="evidence" value="ECO:0007669"/>
    <property type="project" value="InterPro"/>
</dbReference>
<dbReference type="GO" id="GO:0051028">
    <property type="term" value="P:mRNA transport"/>
    <property type="evidence" value="ECO:0007669"/>
    <property type="project" value="UniProtKB-KW"/>
</dbReference>
<evidence type="ECO:0000256" key="9">
    <source>
        <dbReference type="ARBA" id="ARBA00022884"/>
    </source>
</evidence>
<gene>
    <name evidence="15" type="ORF">WJX74_003198</name>
</gene>
<sequence>MERRDVASEEEEEYDSAEEEGSFSPSEDEAEVPEAVEDSKSEIAARSPQAEADQAHHVLMTEERGPAEEAAGELEAGPAADSDAGGEAAAAGRAEADDDADLEGALESVEEGMQALHVDDEVISQGGEEDPEDGQLGQPESDQQAQQGGPQERQPQPYDVPTKGTFWLHDDRHGGGDNRRRPVRRKKIWDPTEDPWKHDMFDQLEAGRPDQYEEPRRGSDRRGRRGGQRTGARDFNRNDYTRSGNIRAAASAARSAAPDDEVPPGYEQPQFQQPHANGWAADHAAAGAAAGASAAAAGRSSAGGWWDSGPAAEPEQAVARGRGRGRGKGQRSALQVPGQALPGGQWVSDEMQVAHSSGGGGWEDDSSAAASGSHSGAQKAQQGGGASRKGASQRGPKSSAFANAQRQAEGMMTNGGPAGSEEPAQPVSMGPARSLNAGAQDFQPPAAGVPMPQASAVAIAVQPQQQRPQTAGTSSFPAAAPAGAAPQMVFVQAPGTAQPGMQYQYIMPAASGGASQPTPPGGAWVQMAAGTPMSGGFQMIPAEVFGSGAQQAFVPGPMMMGMGYPMGMRPAMVKPVRRPITIQAPPDAQAAAGADQGQLLNSTTNIAATRPGGRRYSAMTGRLAEDASAECRDVAADEDWLPEQPGAMSSADPDAPILRAAAILMGTTVYVFNLDTDPACCQIYFALRPPIKICKPSGTSIRINKRGQAAKRKRKATEPGSDPDISDDEAAGPLPPSTSANATLQAPRRTTRVTNRCRMVDLGEDDDVEMSDAADAGGSDDYSPCGPANPQQQLPVLLEPSSGNPDQSSLLALEHPAPPLHGLDASAAFLTEGFEAAASSMNPARHRAGLEDGGTLSGSQPADEQHEALQAPQSIETAGGNELQQEPEAAPKQGAGTMIPDAGADDALQCEQQSPTGNGHACALLREEVAARPLECVAEQEAAAEPNSGGPPGSMGDAQQGQPRSAEAQIPEVGETHNQLSHQTAVKELAAPSSAPVITGDMTDDEEAGANAEDEEEVYRRSFQDERMPTPRPLPPRYISPAHVNDDSLGAQEAPQSATDEVANHVIDAVEAHFVTPPRFCKFIRWLEAKGASLTLGDTSLSEDQIRWEKHYRRGTSFKDKIMLKDAALRHLKIVSDEQLEDMARAFLEHGPRQRRVANIRCGAMYWYVTQFFTRAEDPRNRTVADVHLMVYPPSGRPGASTQPMLALIFSKDSGKTVAPQGTWEAQTFTFHKSWLICPIRWFALWMVCKHEAPGWKAAVPLPDVQSGRKSGYMLPPIFCDEKAPYKRISAATHGYGTSKARGSAGHTSTKNTYEGRTTKPNAMIATYNSNPHDIEMAGWASHRGTMPKFYQKVHPPDLVAQAAGFPDRDNYAVFLGPDPLDIPEFRELALSLWGHLEDELRGVREANREASTAEKDIGGEHTLEVLILVRRVFWQTAPLLEATCPTHPILRLEFSEGIRRNGTWDRWSTLVRNHFTEMEDLRRVLQCPLYHISSNHAPELVLSELLKPVYVRLVTSSVMQSYQ</sequence>
<keyword evidence="10" id="KW-0866">Nonsense-mediated mRNA decay</keyword>
<feature type="compositionally biased region" description="Acidic residues" evidence="13">
    <location>
        <begin position="1002"/>
        <end position="1017"/>
    </location>
</feature>
<feature type="compositionally biased region" description="Low complexity" evidence="13">
    <location>
        <begin position="143"/>
        <end position="157"/>
    </location>
</feature>
<feature type="region of interest" description="Disordered" evidence="13">
    <location>
        <begin position="939"/>
        <end position="1037"/>
    </location>
</feature>
<feature type="compositionally biased region" description="Basic and acidic residues" evidence="13">
    <location>
        <begin position="53"/>
        <end position="67"/>
    </location>
</feature>
<feature type="compositionally biased region" description="Basic and acidic residues" evidence="13">
    <location>
        <begin position="188"/>
        <end position="221"/>
    </location>
</feature>
<dbReference type="GO" id="GO:0000184">
    <property type="term" value="P:nuclear-transcribed mRNA catabolic process, nonsense-mediated decay"/>
    <property type="evidence" value="ECO:0007669"/>
    <property type="project" value="UniProtKB-KW"/>
</dbReference>
<dbReference type="GO" id="GO:0006397">
    <property type="term" value="P:mRNA processing"/>
    <property type="evidence" value="ECO:0007669"/>
    <property type="project" value="UniProtKB-KW"/>
</dbReference>
<dbReference type="Proteomes" id="UP001438707">
    <property type="component" value="Unassembled WGS sequence"/>
</dbReference>
<keyword evidence="6" id="KW-0507">mRNA processing</keyword>
<evidence type="ECO:0000256" key="3">
    <source>
        <dbReference type="ARBA" id="ARBA00009548"/>
    </source>
</evidence>
<feature type="compositionally biased region" description="Acidic residues" evidence="13">
    <location>
        <begin position="8"/>
        <end position="36"/>
    </location>
</feature>
<evidence type="ECO:0000256" key="4">
    <source>
        <dbReference type="ARBA" id="ARBA00022448"/>
    </source>
</evidence>
<keyword evidence="8" id="KW-0810">Translation regulation</keyword>
<feature type="compositionally biased region" description="Low complexity" evidence="13">
    <location>
        <begin position="367"/>
        <end position="381"/>
    </location>
</feature>
<dbReference type="GO" id="GO:0003729">
    <property type="term" value="F:mRNA binding"/>
    <property type="evidence" value="ECO:0007669"/>
    <property type="project" value="InterPro"/>
</dbReference>
<feature type="compositionally biased region" description="Basic and acidic residues" evidence="13">
    <location>
        <begin position="231"/>
        <end position="240"/>
    </location>
</feature>
<dbReference type="Pfam" id="PF09405">
    <property type="entry name" value="Btz"/>
    <property type="match status" value="1"/>
</dbReference>
<feature type="compositionally biased region" description="Low complexity" evidence="13">
    <location>
        <begin position="276"/>
        <end position="309"/>
    </location>
</feature>
<evidence type="ECO:0000256" key="5">
    <source>
        <dbReference type="ARBA" id="ARBA00022490"/>
    </source>
</evidence>
<feature type="compositionally biased region" description="Low complexity" evidence="13">
    <location>
        <begin position="247"/>
        <end position="256"/>
    </location>
</feature>
<evidence type="ECO:0000256" key="10">
    <source>
        <dbReference type="ARBA" id="ARBA00023161"/>
    </source>
</evidence>
<feature type="region of interest" description="Disordered" evidence="13">
    <location>
        <begin position="1"/>
        <end position="443"/>
    </location>
</feature>
<feature type="region of interest" description="Disordered" evidence="13">
    <location>
        <begin position="1297"/>
        <end position="1317"/>
    </location>
</feature>
<evidence type="ECO:0000256" key="8">
    <source>
        <dbReference type="ARBA" id="ARBA00022845"/>
    </source>
</evidence>
<dbReference type="InterPro" id="IPR044796">
    <property type="entry name" value="MLN51_plant"/>
</dbReference>
<name>A0AAW1Q948_9CHLO</name>
<feature type="compositionally biased region" description="Basic and acidic residues" evidence="13">
    <location>
        <begin position="168"/>
        <end position="180"/>
    </location>
</feature>
<evidence type="ECO:0000256" key="7">
    <source>
        <dbReference type="ARBA" id="ARBA00022816"/>
    </source>
</evidence>
<feature type="compositionally biased region" description="Acidic residues" evidence="13">
    <location>
        <begin position="762"/>
        <end position="772"/>
    </location>
</feature>
<dbReference type="GO" id="GO:0006417">
    <property type="term" value="P:regulation of translation"/>
    <property type="evidence" value="ECO:0007669"/>
    <property type="project" value="UniProtKB-KW"/>
</dbReference>
<protein>
    <recommendedName>
        <fullName evidence="14">Btz domain-containing protein</fullName>
    </recommendedName>
</protein>
<feature type="compositionally biased region" description="Acidic residues" evidence="13">
    <location>
        <begin position="96"/>
        <end position="110"/>
    </location>
</feature>
<evidence type="ECO:0000256" key="11">
    <source>
        <dbReference type="ARBA" id="ARBA00023187"/>
    </source>
</evidence>
<reference evidence="15 16" key="1">
    <citation type="journal article" date="2024" name="Nat. Commun.">
        <title>Phylogenomics reveals the evolutionary origins of lichenization in chlorophyte algae.</title>
        <authorList>
            <person name="Puginier C."/>
            <person name="Libourel C."/>
            <person name="Otte J."/>
            <person name="Skaloud P."/>
            <person name="Haon M."/>
            <person name="Grisel S."/>
            <person name="Petersen M."/>
            <person name="Berrin J.G."/>
            <person name="Delaux P.M."/>
            <person name="Dal Grande F."/>
            <person name="Keller J."/>
        </authorList>
    </citation>
    <scope>NUCLEOTIDE SEQUENCE [LARGE SCALE GENOMIC DNA]</scope>
    <source>
        <strain evidence="15 16">SAG 2145</strain>
    </source>
</reference>
<feature type="domain" description="Btz" evidence="14">
    <location>
        <begin position="126"/>
        <end position="222"/>
    </location>
</feature>
<comment type="caution">
    <text evidence="15">The sequence shown here is derived from an EMBL/GenBank/DDBJ whole genome shotgun (WGS) entry which is preliminary data.</text>
</comment>
<keyword evidence="7" id="KW-0509">mRNA transport</keyword>
<evidence type="ECO:0000259" key="14">
    <source>
        <dbReference type="Pfam" id="PF09405"/>
    </source>
</evidence>
<dbReference type="InterPro" id="IPR038279">
    <property type="entry name" value="Ndc10_dom2_sf"/>
</dbReference>
<evidence type="ECO:0000256" key="13">
    <source>
        <dbReference type="SAM" id="MobiDB-lite"/>
    </source>
</evidence>
<keyword evidence="16" id="KW-1185">Reference proteome</keyword>
<keyword evidence="5" id="KW-0963">Cytoplasm</keyword>
<organism evidence="15 16">
    <name type="scientific">Apatococcus lobatus</name>
    <dbReference type="NCBI Taxonomy" id="904363"/>
    <lineage>
        <taxon>Eukaryota</taxon>
        <taxon>Viridiplantae</taxon>
        <taxon>Chlorophyta</taxon>
        <taxon>core chlorophytes</taxon>
        <taxon>Trebouxiophyceae</taxon>
        <taxon>Chlorellales</taxon>
        <taxon>Chlorellaceae</taxon>
        <taxon>Apatococcus</taxon>
    </lineage>
</organism>
<evidence type="ECO:0000256" key="12">
    <source>
        <dbReference type="ARBA" id="ARBA00023242"/>
    </source>
</evidence>
<evidence type="ECO:0000256" key="2">
    <source>
        <dbReference type="ARBA" id="ARBA00004496"/>
    </source>
</evidence>
<keyword evidence="11" id="KW-0508">mRNA splicing</keyword>
<dbReference type="GO" id="GO:0035145">
    <property type="term" value="C:exon-exon junction complex"/>
    <property type="evidence" value="ECO:0007669"/>
    <property type="project" value="InterPro"/>
</dbReference>
<feature type="region of interest" description="Disordered" evidence="13">
    <location>
        <begin position="845"/>
        <end position="902"/>
    </location>
</feature>
<feature type="region of interest" description="Disordered" evidence="13">
    <location>
        <begin position="704"/>
        <end position="817"/>
    </location>
</feature>
<dbReference type="InterPro" id="IPR018545">
    <property type="entry name" value="Btz_dom"/>
</dbReference>
<evidence type="ECO:0000256" key="6">
    <source>
        <dbReference type="ARBA" id="ARBA00022664"/>
    </source>
</evidence>
<accession>A0AAW1Q948</accession>